<dbReference type="PANTHER" id="PTHR43397:SF1">
    <property type="entry name" value="ERGOTHIONEINE BIOSYNTHESIS PROTEIN 1"/>
    <property type="match status" value="1"/>
</dbReference>
<evidence type="ECO:0000259" key="3">
    <source>
        <dbReference type="Pfam" id="PF10017"/>
    </source>
</evidence>
<dbReference type="InterPro" id="IPR035094">
    <property type="entry name" value="EgtD"/>
</dbReference>
<dbReference type="InterPro" id="IPR029063">
    <property type="entry name" value="SAM-dependent_MTases_sf"/>
</dbReference>
<dbReference type="PANTHER" id="PTHR43397">
    <property type="entry name" value="ERGOTHIONEINE BIOSYNTHESIS PROTEIN 1"/>
    <property type="match status" value="1"/>
</dbReference>
<reference evidence="5" key="1">
    <citation type="submission" date="2011-02" db="EMBL/GenBank/DDBJ databases">
        <title>The complete genome of Planctomyces brasiliensis DSM 5305.</title>
        <authorList>
            <person name="Lucas S."/>
            <person name="Copeland A."/>
            <person name="Lapidus A."/>
            <person name="Bruce D."/>
            <person name="Goodwin L."/>
            <person name="Pitluck S."/>
            <person name="Kyrpides N."/>
            <person name="Mavromatis K."/>
            <person name="Pagani I."/>
            <person name="Ivanova N."/>
            <person name="Ovchinnikova G."/>
            <person name="Lu M."/>
            <person name="Detter J.C."/>
            <person name="Han C."/>
            <person name="Land M."/>
            <person name="Hauser L."/>
            <person name="Markowitz V."/>
            <person name="Cheng J.-F."/>
            <person name="Hugenholtz P."/>
            <person name="Woyke T."/>
            <person name="Wu D."/>
            <person name="Tindall B."/>
            <person name="Pomrenke H.G."/>
            <person name="Brambilla E."/>
            <person name="Klenk H.-P."/>
            <person name="Eisen J.A."/>
        </authorList>
    </citation>
    <scope>NUCLEOTIDE SEQUENCE [LARGE SCALE GENOMIC DNA]</scope>
    <source>
        <strain evidence="5">ATCC 49424 / DSM 5305 / JCM 21570 / NBRC 103401 / IFAM 1448</strain>
    </source>
</reference>
<evidence type="ECO:0000256" key="1">
    <source>
        <dbReference type="ARBA" id="ARBA00022603"/>
    </source>
</evidence>
<dbReference type="GO" id="GO:0008168">
    <property type="term" value="F:methyltransferase activity"/>
    <property type="evidence" value="ECO:0007669"/>
    <property type="project" value="UniProtKB-KW"/>
</dbReference>
<keyword evidence="1 4" id="KW-0489">Methyltransferase</keyword>
<dbReference type="AlphaFoldDB" id="F0SP80"/>
<dbReference type="STRING" id="756272.Plabr_3586"/>
<dbReference type="NCBIfam" id="TIGR03438">
    <property type="entry name" value="egtD_ergothio"/>
    <property type="match status" value="1"/>
</dbReference>
<protein>
    <submittedName>
        <fullName evidence="4">Methyltransferase</fullName>
    </submittedName>
</protein>
<evidence type="ECO:0000313" key="4">
    <source>
        <dbReference type="EMBL" id="ADY61183.1"/>
    </source>
</evidence>
<dbReference type="KEGG" id="pbs:Plabr_3586"/>
<dbReference type="SUPFAM" id="SSF53335">
    <property type="entry name" value="S-adenosyl-L-methionine-dependent methyltransferases"/>
    <property type="match status" value="1"/>
</dbReference>
<dbReference type="PIRSF" id="PIRSF018005">
    <property type="entry name" value="UCP018005"/>
    <property type="match status" value="1"/>
</dbReference>
<sequence>MITPLLISAQKKVRHVEREFLRDVLEGLRHEPKRLPCKYLYDQRGSELFDDICELPEYYPTRTELGIMQKSAREMAKELGENPVLIEFGSGSSLKTRLLLDHIERPATYVPVDISREHLLASADKIADEYPGIDVQPVHADFTQPIPLPEELPEDGQKAVYFPGSTIGNFEPSEARRLLTGIARLVGPEGRLLVGFDREKDRNILEAAYNDAQGVTAEFNLNLLHRINRELNADFRLHGFEHQAIYNEELGRIEMHLISRVNQVVTIGSHRVVFRQGESICTEYSHKYRVEAFAQMADRSGLSLQKTWTDENDFFCLALFEAR</sequence>
<dbReference type="Proteomes" id="UP000006860">
    <property type="component" value="Chromosome"/>
</dbReference>
<feature type="domain" description="Histidine-specific methyltransferase SAM-dependent" evidence="3">
    <location>
        <begin position="22"/>
        <end position="321"/>
    </location>
</feature>
<name>F0SP80_RUBBR</name>
<keyword evidence="5" id="KW-1185">Reference proteome</keyword>
<dbReference type="RefSeq" id="WP_013629902.1">
    <property type="nucleotide sequence ID" value="NC_015174.1"/>
</dbReference>
<dbReference type="HOGENOM" id="CLU_049766_1_1_0"/>
<dbReference type="InterPro" id="IPR017804">
    <property type="entry name" value="MeTrfase_EgtD-like"/>
</dbReference>
<dbReference type="Gene3D" id="3.40.50.150">
    <property type="entry name" value="Vaccinia Virus protein VP39"/>
    <property type="match status" value="1"/>
</dbReference>
<dbReference type="InterPro" id="IPR019257">
    <property type="entry name" value="MeTrfase_dom"/>
</dbReference>
<accession>F0SP80</accession>
<dbReference type="OrthoDB" id="5289726at2"/>
<dbReference type="GO" id="GO:0032259">
    <property type="term" value="P:methylation"/>
    <property type="evidence" value="ECO:0007669"/>
    <property type="project" value="UniProtKB-KW"/>
</dbReference>
<dbReference type="InterPro" id="IPR051128">
    <property type="entry name" value="EgtD_Methyltrsf_superfamily"/>
</dbReference>
<evidence type="ECO:0000313" key="5">
    <source>
        <dbReference type="Proteomes" id="UP000006860"/>
    </source>
</evidence>
<dbReference type="Pfam" id="PF10017">
    <property type="entry name" value="Methyltransf_33"/>
    <property type="match status" value="1"/>
</dbReference>
<proteinExistence type="predicted"/>
<dbReference type="eggNOG" id="COG4301">
    <property type="taxonomic scope" value="Bacteria"/>
</dbReference>
<evidence type="ECO:0000256" key="2">
    <source>
        <dbReference type="ARBA" id="ARBA00022679"/>
    </source>
</evidence>
<gene>
    <name evidence="4" type="ordered locus">Plabr_3586</name>
</gene>
<keyword evidence="2" id="KW-0808">Transferase</keyword>
<dbReference type="EMBL" id="CP002546">
    <property type="protein sequence ID" value="ADY61183.1"/>
    <property type="molecule type" value="Genomic_DNA"/>
</dbReference>
<organism evidence="4 5">
    <name type="scientific">Rubinisphaera brasiliensis (strain ATCC 49424 / DSM 5305 / JCM 21570 / IAM 15109 / NBRC 103401 / IFAM 1448)</name>
    <name type="common">Planctomyces brasiliensis</name>
    <dbReference type="NCBI Taxonomy" id="756272"/>
    <lineage>
        <taxon>Bacteria</taxon>
        <taxon>Pseudomonadati</taxon>
        <taxon>Planctomycetota</taxon>
        <taxon>Planctomycetia</taxon>
        <taxon>Planctomycetales</taxon>
        <taxon>Planctomycetaceae</taxon>
        <taxon>Rubinisphaera</taxon>
    </lineage>
</organism>